<reference evidence="4" key="1">
    <citation type="submission" date="2016-10" db="EMBL/GenBank/DDBJ databases">
        <title>Comparative genomics uncovers the prolific and rare metabolic potential of the cyanobacterial genus Moorea.</title>
        <authorList>
            <person name="Leao T."/>
            <person name="Castelao G."/>
            <person name="Korobeynikov A."/>
            <person name="Monroe E.A."/>
            <person name="Podell S."/>
            <person name="Glukhov E."/>
            <person name="Allen E."/>
            <person name="Gerwick W.H."/>
            <person name="Gerwick L."/>
        </authorList>
    </citation>
    <scope>NUCLEOTIDE SEQUENCE [LARGE SCALE GENOMIC DNA]</scope>
    <source>
        <strain evidence="4">JHB</strain>
    </source>
</reference>
<evidence type="ECO:0000259" key="2">
    <source>
        <dbReference type="Pfam" id="PF18431"/>
    </source>
</evidence>
<accession>A0A1D9G8W7</accession>
<keyword evidence="1" id="KW-0732">Signal</keyword>
<dbReference type="CDD" id="cd20684">
    <property type="entry name" value="CdiA-CT_Yk_RNaseA-like"/>
    <property type="match status" value="1"/>
</dbReference>
<feature type="chain" id="PRO_5009441800" description="Bacterial CdiA-CT RNAse A domain-containing protein" evidence="1">
    <location>
        <begin position="34"/>
        <end position="167"/>
    </location>
</feature>
<sequence length="167" mass="18563">MLTHWKKSLAKSAGILAVLTLVQSFCLSQSAFAQCVPSNFYSNWLQRQEYLGGHTIDRHVGKSDQQLVDRLINAPRISAASTYSDLGTAATNIQAALRANRNRLNRWVLDAARGEKRAVNYRAREVVGRVASRPASLSNIYNSRKLRAVMKKTAKGDCLLLTSYPAR</sequence>
<evidence type="ECO:0000313" key="4">
    <source>
        <dbReference type="Proteomes" id="UP000176944"/>
    </source>
</evidence>
<organism evidence="3 4">
    <name type="scientific">Moorena producens (strain JHB)</name>
    <dbReference type="NCBI Taxonomy" id="1454205"/>
    <lineage>
        <taxon>Bacteria</taxon>
        <taxon>Bacillati</taxon>
        <taxon>Cyanobacteriota</taxon>
        <taxon>Cyanophyceae</taxon>
        <taxon>Coleofasciculales</taxon>
        <taxon>Coleofasciculaceae</taxon>
        <taxon>Moorena</taxon>
    </lineage>
</organism>
<dbReference type="InterPro" id="IPR041436">
    <property type="entry name" value="RNAse_A_bac"/>
</dbReference>
<evidence type="ECO:0000313" key="3">
    <source>
        <dbReference type="EMBL" id="AOY84077.1"/>
    </source>
</evidence>
<gene>
    <name evidence="3" type="ORF">BJP36_33280</name>
</gene>
<dbReference type="Pfam" id="PF18431">
    <property type="entry name" value="RNAse_A_bac"/>
    <property type="match status" value="1"/>
</dbReference>
<dbReference type="EMBL" id="CP017708">
    <property type="protein sequence ID" value="AOY84077.1"/>
    <property type="molecule type" value="Genomic_DNA"/>
</dbReference>
<evidence type="ECO:0000256" key="1">
    <source>
        <dbReference type="SAM" id="SignalP"/>
    </source>
</evidence>
<dbReference type="AlphaFoldDB" id="A0A1D9G8W7"/>
<feature type="domain" description="Bacterial CdiA-CT RNAse A" evidence="2">
    <location>
        <begin position="53"/>
        <end position="165"/>
    </location>
</feature>
<proteinExistence type="predicted"/>
<protein>
    <recommendedName>
        <fullName evidence="2">Bacterial CdiA-CT RNAse A domain-containing protein</fullName>
    </recommendedName>
</protein>
<feature type="signal peptide" evidence="1">
    <location>
        <begin position="1"/>
        <end position="33"/>
    </location>
</feature>
<dbReference type="Proteomes" id="UP000176944">
    <property type="component" value="Chromosome"/>
</dbReference>
<name>A0A1D9G8W7_MOOP1</name>